<feature type="compositionally biased region" description="Basic and acidic residues" evidence="5">
    <location>
        <begin position="286"/>
        <end position="299"/>
    </location>
</feature>
<sequence>MDDVKTIVRSILVSYPGNCTISQLLDDYVALEGQHLPYKKLGFNNVLDVIKNMNDILKVPPHPSLNSFVKLVIDEKTLHLRQLVMNQKVNKKKKRYPRKYCPGLRENVALNNSYVNSNNYENHTNECNAFRGYDFVKKMEPVHSKKKGYVTNQLQKSIENLCKNVQNVSIRVLKNNLINHPDYKLLNSHNIEEAINMLKYFIYIDKSGVHLKNSSYEIFPTDSLKKNNRIEPKFKSVMQNITNEDEELAMDDYGIEVDIFSETEYFDNLAVDYQQSKTDNTFIAQRKKESSNELTKKTVDNQQSKTDNTLIAQGKKESSNKTTEETVDNQQSKTDNTFIAQGKKESSNKMTEETVDNQQSKTNNTFIAQEKIKIPKIANNLTVSNIGFKAEVKVNKDKKHSLIMDKEYYKKAITSVIEFSQTPITINQALKNYEQKYGSSFPIQKFSCRSSMDFFRLYPALFLLDNPYSTNSIIKIAKPMKPTEPMKSMKPMEPMEPMEHMEPKQKNTIRQNFINASYFMYNNNKNSKMTNLIQNENALEQTTDNINHQKMNENALELVTENISHQKINENVVNRYFLDSSDSCIEIRDSELILDSMKNRMRSLLNKYKNGILCDAFMEVYGKEYKTYFTYSEYGFKSMRDMAYNLPSVFYVYVTECGEYYLYNASRRKELKIECHDPFQYYKNIPKSILKNLSILFDNHQNGIKFHELKFLYCSKFGRLYEPLKYGYSSERHMFESLNKMVKIENNIVYTINPYAYIPIENNDEEEPGITPPVLPVQDFLLNYSGNDVYGGRFVYPKLDLGLKKIHKVYAAEIYGPNYFYLHLARSVDNLNSFMDRLQIFYNNNEYKYTVMPELIIPGLACVAYFEDTQQWHRIKVMNYVDEDHVKVFYIDYGSIEIISRAKIRLLERSFGLLPVQAIFCSLYENDNRIRFDREINEKFAMMIDNKTLEAHFHKPKIEGAFHKNYVTLYVKTNKIKLNVNTECSNAMVAYQNKLRESVRRSITRVLDDTINDECQSKTNEQEEY</sequence>
<dbReference type="InterPro" id="IPR025605">
    <property type="entry name" value="OST-HTH/LOTUS_dom"/>
</dbReference>
<evidence type="ECO:0000256" key="4">
    <source>
        <dbReference type="ARBA" id="ARBA00022871"/>
    </source>
</evidence>
<reference evidence="9 10" key="1">
    <citation type="submission" date="2025-04" db="UniProtKB">
        <authorList>
            <consortium name="RefSeq"/>
        </authorList>
    </citation>
    <scope>IDENTIFICATION</scope>
    <source>
        <tissue evidence="9 10">Whole body</tissue>
    </source>
</reference>
<dbReference type="PROSITE" id="PS51644">
    <property type="entry name" value="HTH_OST"/>
    <property type="match status" value="2"/>
</dbReference>
<evidence type="ECO:0000313" key="11">
    <source>
        <dbReference type="RefSeq" id="XP_025420325.1"/>
    </source>
</evidence>
<dbReference type="Gene3D" id="3.30.420.610">
    <property type="entry name" value="LOTUS domain-like"/>
    <property type="match status" value="3"/>
</dbReference>
<feature type="compositionally biased region" description="Polar residues" evidence="5">
    <location>
        <begin position="328"/>
        <end position="339"/>
    </location>
</feature>
<keyword evidence="8" id="KW-1185">Reference proteome</keyword>
<feature type="compositionally biased region" description="Basic and acidic residues" evidence="5">
    <location>
        <begin position="314"/>
        <end position="324"/>
    </location>
</feature>
<keyword evidence="3" id="KW-0677">Repeat</keyword>
<dbReference type="GO" id="GO:0005737">
    <property type="term" value="C:cytoplasm"/>
    <property type="evidence" value="ECO:0007669"/>
    <property type="project" value="UniProtKB-SubCell"/>
</dbReference>
<evidence type="ECO:0000256" key="1">
    <source>
        <dbReference type="ARBA" id="ARBA00004496"/>
    </source>
</evidence>
<feature type="domain" description="Tudor" evidence="6">
    <location>
        <begin position="855"/>
        <end position="914"/>
    </location>
</feature>
<dbReference type="PROSITE" id="PS50304">
    <property type="entry name" value="TUDOR"/>
    <property type="match status" value="1"/>
</dbReference>
<dbReference type="InterPro" id="IPR035437">
    <property type="entry name" value="SNase_OB-fold_sf"/>
</dbReference>
<dbReference type="PANTHER" id="PTHR22948:SF76">
    <property type="entry name" value="FI20010P1-RELATED"/>
    <property type="match status" value="1"/>
</dbReference>
<feature type="region of interest" description="Disordered" evidence="5">
    <location>
        <begin position="285"/>
        <end position="358"/>
    </location>
</feature>
<dbReference type="RefSeq" id="XP_025420323.1">
    <property type="nucleotide sequence ID" value="XM_025564538.1"/>
</dbReference>
<dbReference type="SMART" id="SM00333">
    <property type="entry name" value="TUDOR"/>
    <property type="match status" value="1"/>
</dbReference>
<dbReference type="CDD" id="cd09972">
    <property type="entry name" value="LOTUS_TDRD_OSKAR"/>
    <property type="match status" value="1"/>
</dbReference>
<feature type="domain" description="HTH OST-type" evidence="7">
    <location>
        <begin position="593"/>
        <end position="666"/>
    </location>
</feature>
<dbReference type="OrthoDB" id="6609929at2759"/>
<evidence type="ECO:0000313" key="9">
    <source>
        <dbReference type="RefSeq" id="XP_025420323.1"/>
    </source>
</evidence>
<protein>
    <submittedName>
        <fullName evidence="9 10">Uncharacterized protein LOC112690515 isoform X1</fullName>
    </submittedName>
</protein>
<evidence type="ECO:0000313" key="10">
    <source>
        <dbReference type="RefSeq" id="XP_025420324.1"/>
    </source>
</evidence>
<evidence type="ECO:0000256" key="3">
    <source>
        <dbReference type="ARBA" id="ARBA00022737"/>
    </source>
</evidence>
<dbReference type="InterPro" id="IPR041966">
    <property type="entry name" value="LOTUS-like"/>
</dbReference>
<evidence type="ECO:0000313" key="8">
    <source>
        <dbReference type="Proteomes" id="UP000694846"/>
    </source>
</evidence>
<dbReference type="RefSeq" id="XP_025420325.1">
    <property type="nucleotide sequence ID" value="XM_025564540.1"/>
</dbReference>
<gene>
    <name evidence="9 10 11" type="primary">LOC112690515</name>
</gene>
<dbReference type="PANTHER" id="PTHR22948">
    <property type="entry name" value="TUDOR DOMAIN CONTAINING PROTEIN"/>
    <property type="match status" value="1"/>
</dbReference>
<dbReference type="AlphaFoldDB" id="A0A8B8GBM7"/>
<organism evidence="8 9">
    <name type="scientific">Sipha flava</name>
    <name type="common">yellow sugarcane aphid</name>
    <dbReference type="NCBI Taxonomy" id="143950"/>
    <lineage>
        <taxon>Eukaryota</taxon>
        <taxon>Metazoa</taxon>
        <taxon>Ecdysozoa</taxon>
        <taxon>Arthropoda</taxon>
        <taxon>Hexapoda</taxon>
        <taxon>Insecta</taxon>
        <taxon>Pterygota</taxon>
        <taxon>Neoptera</taxon>
        <taxon>Paraneoptera</taxon>
        <taxon>Hemiptera</taxon>
        <taxon>Sternorrhyncha</taxon>
        <taxon>Aphidomorpha</taxon>
        <taxon>Aphidoidea</taxon>
        <taxon>Aphididae</taxon>
        <taxon>Sipha</taxon>
    </lineage>
</organism>
<keyword evidence="4" id="KW-0221">Differentiation</keyword>
<keyword evidence="4" id="KW-0744">Spermatogenesis</keyword>
<dbReference type="GO" id="GO:0007283">
    <property type="term" value="P:spermatogenesis"/>
    <property type="evidence" value="ECO:0007669"/>
    <property type="project" value="UniProtKB-KW"/>
</dbReference>
<accession>A0A8B8GBM7</accession>
<evidence type="ECO:0000256" key="5">
    <source>
        <dbReference type="SAM" id="MobiDB-lite"/>
    </source>
</evidence>
<feature type="compositionally biased region" description="Polar residues" evidence="5">
    <location>
        <begin position="300"/>
        <end position="311"/>
    </location>
</feature>
<evidence type="ECO:0000259" key="6">
    <source>
        <dbReference type="PROSITE" id="PS50304"/>
    </source>
</evidence>
<dbReference type="GO" id="GO:0030154">
    <property type="term" value="P:cell differentiation"/>
    <property type="evidence" value="ECO:0007669"/>
    <property type="project" value="UniProtKB-ARBA"/>
</dbReference>
<dbReference type="SUPFAM" id="SSF63748">
    <property type="entry name" value="Tudor/PWWP/MBT"/>
    <property type="match status" value="1"/>
</dbReference>
<name>A0A8B8GBM7_9HEMI</name>
<dbReference type="InterPro" id="IPR002999">
    <property type="entry name" value="Tudor"/>
</dbReference>
<dbReference type="Pfam" id="PF00567">
    <property type="entry name" value="TUDOR"/>
    <property type="match status" value="1"/>
</dbReference>
<dbReference type="Proteomes" id="UP000694846">
    <property type="component" value="Unplaced"/>
</dbReference>
<dbReference type="Pfam" id="PF12872">
    <property type="entry name" value="OST-HTH"/>
    <property type="match status" value="4"/>
</dbReference>
<keyword evidence="2" id="KW-0963">Cytoplasm</keyword>
<comment type="subcellular location">
    <subcellularLocation>
        <location evidence="1">Cytoplasm</location>
    </subcellularLocation>
</comment>
<feature type="domain" description="HTH OST-type" evidence="7">
    <location>
        <begin position="1"/>
        <end position="76"/>
    </location>
</feature>
<evidence type="ECO:0000256" key="2">
    <source>
        <dbReference type="ARBA" id="ARBA00022490"/>
    </source>
</evidence>
<dbReference type="CTD" id="36590"/>
<proteinExistence type="predicted"/>
<dbReference type="RefSeq" id="XP_025420324.1">
    <property type="nucleotide sequence ID" value="XM_025564539.1"/>
</dbReference>
<dbReference type="InterPro" id="IPR050621">
    <property type="entry name" value="Tudor_domain_containing"/>
</dbReference>
<dbReference type="Gene3D" id="2.40.50.90">
    <property type="match status" value="1"/>
</dbReference>
<dbReference type="GeneID" id="112690515"/>
<feature type="compositionally biased region" description="Basic and acidic residues" evidence="5">
    <location>
        <begin position="342"/>
        <end position="352"/>
    </location>
</feature>
<evidence type="ECO:0000259" key="7">
    <source>
        <dbReference type="PROSITE" id="PS51644"/>
    </source>
</evidence>
<dbReference type="Gene3D" id="2.30.30.140">
    <property type="match status" value="1"/>
</dbReference>